<dbReference type="GO" id="GO:0005886">
    <property type="term" value="C:plasma membrane"/>
    <property type="evidence" value="ECO:0007669"/>
    <property type="project" value="TreeGrafter"/>
</dbReference>
<evidence type="ECO:0000256" key="1">
    <source>
        <dbReference type="ARBA" id="ARBA00004141"/>
    </source>
</evidence>
<dbReference type="PANTHER" id="PTHR16521">
    <property type="entry name" value="TYPE-1 ANGIOTENSIN II RECEPTOR-ASSOCIATED PROTEIN"/>
    <property type="match status" value="1"/>
</dbReference>
<dbReference type="Pfam" id="PF06396">
    <property type="entry name" value="AGTRAP"/>
    <property type="match status" value="1"/>
</dbReference>
<name>A0A3B3SIM2_9TELE</name>
<feature type="transmembrane region" description="Helical" evidence="5">
    <location>
        <begin position="93"/>
        <end position="114"/>
    </location>
</feature>
<keyword evidence="7" id="KW-1185">Reference proteome</keyword>
<evidence type="ECO:0000256" key="2">
    <source>
        <dbReference type="ARBA" id="ARBA00022692"/>
    </source>
</evidence>
<dbReference type="Ensembl" id="ENSPKIT00000010966.1">
    <property type="protein sequence ID" value="ENSPKIP00000030159.1"/>
    <property type="gene ID" value="ENSPKIG00000011116.1"/>
</dbReference>
<keyword evidence="4 5" id="KW-0472">Membrane</keyword>
<organism evidence="6 7">
    <name type="scientific">Paramormyrops kingsleyae</name>
    <dbReference type="NCBI Taxonomy" id="1676925"/>
    <lineage>
        <taxon>Eukaryota</taxon>
        <taxon>Metazoa</taxon>
        <taxon>Chordata</taxon>
        <taxon>Craniata</taxon>
        <taxon>Vertebrata</taxon>
        <taxon>Euteleostomi</taxon>
        <taxon>Actinopterygii</taxon>
        <taxon>Neopterygii</taxon>
        <taxon>Teleostei</taxon>
        <taxon>Osteoglossocephala</taxon>
        <taxon>Osteoglossomorpha</taxon>
        <taxon>Osteoglossiformes</taxon>
        <taxon>Mormyridae</taxon>
        <taxon>Paramormyrops</taxon>
    </lineage>
</organism>
<dbReference type="InterPro" id="IPR009436">
    <property type="entry name" value="AGTRAP"/>
</dbReference>
<keyword evidence="3 5" id="KW-1133">Transmembrane helix</keyword>
<keyword evidence="2 5" id="KW-0812">Transmembrane</keyword>
<dbReference type="Proteomes" id="UP000261540">
    <property type="component" value="Unplaced"/>
</dbReference>
<proteinExistence type="predicted"/>
<evidence type="ECO:0000313" key="7">
    <source>
        <dbReference type="Proteomes" id="UP000261540"/>
    </source>
</evidence>
<reference evidence="6" key="1">
    <citation type="submission" date="2025-05" db="UniProtKB">
        <authorList>
            <consortium name="Ensembl"/>
        </authorList>
    </citation>
    <scope>IDENTIFICATION</scope>
</reference>
<evidence type="ECO:0000256" key="4">
    <source>
        <dbReference type="ARBA" id="ARBA00023136"/>
    </source>
</evidence>
<feature type="transmembrane region" description="Helical" evidence="5">
    <location>
        <begin position="60"/>
        <end position="81"/>
    </location>
</feature>
<dbReference type="GO" id="GO:0038166">
    <property type="term" value="P:angiotensin-activated signaling pathway"/>
    <property type="evidence" value="ECO:0007669"/>
    <property type="project" value="InterPro"/>
</dbReference>
<sequence>MCCCVFISDDKIFARVMCCMSLSVFHRVITAWFLLNYAWANCTMLALGVWAVAQKDSLDAVVMFLFGMALTILTDSVQLGLNYPGDKASHEIQFSFSMAIISLLLKPISCFCIYRTYRARGGSCSIGKKTASGHPEPKNLKFPYCPLTC</sequence>
<evidence type="ECO:0000313" key="6">
    <source>
        <dbReference type="Ensembl" id="ENSPKIP00000030150.1"/>
    </source>
</evidence>
<dbReference type="Ensembl" id="ENSPKIT00000010957.1">
    <property type="protein sequence ID" value="ENSPKIP00000030150.1"/>
    <property type="gene ID" value="ENSPKIG00000011116.1"/>
</dbReference>
<dbReference type="STRING" id="1676925.ENSPKIP00000030150"/>
<dbReference type="GO" id="GO:0008217">
    <property type="term" value="P:regulation of blood pressure"/>
    <property type="evidence" value="ECO:0007669"/>
    <property type="project" value="TreeGrafter"/>
</dbReference>
<feature type="transmembrane region" description="Helical" evidence="5">
    <location>
        <begin position="35"/>
        <end position="53"/>
    </location>
</feature>
<evidence type="ECO:0000256" key="3">
    <source>
        <dbReference type="ARBA" id="ARBA00022989"/>
    </source>
</evidence>
<dbReference type="SMART" id="SM00805">
    <property type="entry name" value="AGTRAP"/>
    <property type="match status" value="1"/>
</dbReference>
<accession>A0A3B3SIM2</accession>
<evidence type="ECO:0000256" key="5">
    <source>
        <dbReference type="SAM" id="Phobius"/>
    </source>
</evidence>
<protein>
    <submittedName>
        <fullName evidence="6">Angiotensin II receptor associated protein</fullName>
    </submittedName>
</protein>
<dbReference type="GeneTree" id="ENSGT00390000017402"/>
<dbReference type="PANTHER" id="PTHR16521:SF3">
    <property type="entry name" value="TYPE-1 ANGIOTENSIN II RECEPTOR-ASSOCIATED PROTEIN"/>
    <property type="match status" value="1"/>
</dbReference>
<dbReference type="AlphaFoldDB" id="A0A3B3SIM2"/>
<comment type="subcellular location">
    <subcellularLocation>
        <location evidence="1">Membrane</location>
        <topology evidence="1">Multi-pass membrane protein</topology>
    </subcellularLocation>
</comment>